<dbReference type="SMART" id="SM00065">
    <property type="entry name" value="GAF"/>
    <property type="match status" value="1"/>
</dbReference>
<evidence type="ECO:0000259" key="3">
    <source>
        <dbReference type="PROSITE" id="PS51832"/>
    </source>
</evidence>
<dbReference type="CDD" id="cd00077">
    <property type="entry name" value="HDc"/>
    <property type="match status" value="1"/>
</dbReference>
<dbReference type="PANTHER" id="PTHR43155">
    <property type="entry name" value="CYCLIC DI-GMP PHOSPHODIESTERASE PA4108-RELATED"/>
    <property type="match status" value="1"/>
</dbReference>
<dbReference type="InterPro" id="IPR029016">
    <property type="entry name" value="GAF-like_dom_sf"/>
</dbReference>
<dbReference type="GO" id="GO:0016020">
    <property type="term" value="C:membrane"/>
    <property type="evidence" value="ECO:0007669"/>
    <property type="project" value="InterPro"/>
</dbReference>
<dbReference type="GO" id="GO:0007165">
    <property type="term" value="P:signal transduction"/>
    <property type="evidence" value="ECO:0007669"/>
    <property type="project" value="InterPro"/>
</dbReference>
<dbReference type="InterPro" id="IPR003607">
    <property type="entry name" value="HD/PDEase_dom"/>
</dbReference>
<gene>
    <name evidence="4" type="ORF">C1H70_07425</name>
</gene>
<dbReference type="PANTHER" id="PTHR43155:SF2">
    <property type="entry name" value="CYCLIC DI-GMP PHOSPHODIESTERASE PA4108"/>
    <property type="match status" value="1"/>
</dbReference>
<feature type="domain" description="HD-GYP" evidence="3">
    <location>
        <begin position="739"/>
        <end position="944"/>
    </location>
</feature>
<feature type="transmembrane region" description="Helical" evidence="1">
    <location>
        <begin position="12"/>
        <end position="36"/>
    </location>
</feature>
<keyword evidence="1" id="KW-0812">Transmembrane</keyword>
<keyword evidence="1" id="KW-1133">Transmembrane helix</keyword>
<feature type="domain" description="HAMP" evidence="2">
    <location>
        <begin position="371"/>
        <end position="424"/>
    </location>
</feature>
<dbReference type="OrthoDB" id="9816273at2"/>
<comment type="caution">
    <text evidence="4">The sequence shown here is derived from an EMBL/GenBank/DDBJ whole genome shotgun (WGS) entry which is preliminary data.</text>
</comment>
<dbReference type="InterPro" id="IPR003660">
    <property type="entry name" value="HAMP_dom"/>
</dbReference>
<keyword evidence="1" id="KW-0472">Membrane</keyword>
<evidence type="ECO:0000313" key="4">
    <source>
        <dbReference type="EMBL" id="PMR80883.1"/>
    </source>
</evidence>
<accession>A0A2N7UKB8</accession>
<dbReference type="GO" id="GO:0008081">
    <property type="term" value="F:phosphoric diester hydrolase activity"/>
    <property type="evidence" value="ECO:0007669"/>
    <property type="project" value="UniProtKB-ARBA"/>
</dbReference>
<dbReference type="PROSITE" id="PS51832">
    <property type="entry name" value="HD_GYP"/>
    <property type="match status" value="1"/>
</dbReference>
<protein>
    <recommendedName>
        <fullName evidence="6">Phosphohydrolase</fullName>
    </recommendedName>
</protein>
<dbReference type="SUPFAM" id="SSF109604">
    <property type="entry name" value="HD-domain/PDEase-like"/>
    <property type="match status" value="2"/>
</dbReference>
<name>A0A2N7UKB8_9GAMM</name>
<dbReference type="Proteomes" id="UP000235547">
    <property type="component" value="Unassembled WGS sequence"/>
</dbReference>
<dbReference type="Pfam" id="PF13487">
    <property type="entry name" value="HD_5"/>
    <property type="match status" value="1"/>
</dbReference>
<dbReference type="AlphaFoldDB" id="A0A2N7UKB8"/>
<evidence type="ECO:0008006" key="6">
    <source>
        <dbReference type="Google" id="ProtNLM"/>
    </source>
</evidence>
<evidence type="ECO:0000313" key="5">
    <source>
        <dbReference type="Proteomes" id="UP000235547"/>
    </source>
</evidence>
<proteinExistence type="predicted"/>
<dbReference type="Gene3D" id="3.30.450.40">
    <property type="match status" value="1"/>
</dbReference>
<dbReference type="Gene3D" id="1.10.3210.10">
    <property type="entry name" value="Hypothetical protein af1432"/>
    <property type="match status" value="2"/>
</dbReference>
<evidence type="ECO:0000259" key="2">
    <source>
        <dbReference type="PROSITE" id="PS50885"/>
    </source>
</evidence>
<evidence type="ECO:0000256" key="1">
    <source>
        <dbReference type="SAM" id="Phobius"/>
    </source>
</evidence>
<dbReference type="EMBL" id="PNRG01000013">
    <property type="protein sequence ID" value="PMR80883.1"/>
    <property type="molecule type" value="Genomic_DNA"/>
</dbReference>
<organism evidence="4 5">
    <name type="scientific">Halomonas urumqiensis</name>
    <dbReference type="NCBI Taxonomy" id="1684789"/>
    <lineage>
        <taxon>Bacteria</taxon>
        <taxon>Pseudomonadati</taxon>
        <taxon>Pseudomonadota</taxon>
        <taxon>Gammaproteobacteria</taxon>
        <taxon>Oceanospirillales</taxon>
        <taxon>Halomonadaceae</taxon>
        <taxon>Halomonas</taxon>
    </lineage>
</organism>
<dbReference type="Gene3D" id="3.30.450.20">
    <property type="entry name" value="PAS domain"/>
    <property type="match status" value="2"/>
</dbReference>
<reference evidence="4 5" key="1">
    <citation type="submission" date="2018-01" db="EMBL/GenBank/DDBJ databases">
        <title>Halomonas endophytica sp. nov., isolated from storage liquid in the stems of Populus euphratica.</title>
        <authorList>
            <person name="Chen C."/>
        </authorList>
    </citation>
    <scope>NUCLEOTIDE SEQUENCE [LARGE SCALE GENOMIC DNA]</scope>
    <source>
        <strain evidence="4 5">BZ-SZ-XJ27</strain>
    </source>
</reference>
<dbReference type="InterPro" id="IPR037522">
    <property type="entry name" value="HD_GYP_dom"/>
</dbReference>
<dbReference type="PROSITE" id="PS50885">
    <property type="entry name" value="HAMP"/>
    <property type="match status" value="1"/>
</dbReference>
<dbReference type="RefSeq" id="WP_102587705.1">
    <property type="nucleotide sequence ID" value="NZ_BNAE01000002.1"/>
</dbReference>
<dbReference type="InterPro" id="IPR003018">
    <property type="entry name" value="GAF"/>
</dbReference>
<sequence>MPSLRGRVARRLFSIRVLTSLVIVSMMLVIAAVLMWHGARSADRVLVKTMEDSVQQLAITAEERTRRLVEPGQGLLRLLAFDPLVQAQTLPERLERLPALAEALQVHDVASAIYIGYDNGDFLLLRPWRPAALPLPVAEFSDVEEGAWLVQSVTQGAQGTLGEWRLLDTDMRQVASTDLDDYRFDPRERPWYHQALTDETRLTRPYVFFTTREVGVTLSRRASAGGAVVGMDATVTDLGEEMASLKLTPGTQLAIASESGEVLAYPDLDRLLVGGIDALRLATLEELSVPALASLTVEHAEGRVHEIQADGEAWFAMRLTFQAMGDQLAWLLVAIPADEVLADSRTLLGRQALIAGGMVVLLLPVGLWLGRRIGRPLHELGVQVRALGSFDFAACRGVESRIVEVRQLSGALTSMMSGLADFRDMMRTLSSEPELEVMLERVLVDLTRVTNSDHGAIYLVDEPQPNLLRRVALTGEPEEGEPLPETYLLQASEETGDLDRLQQALQAQNRLAFPLRDRDGHRMGMLVLTLQNARLGSDVSHWTRFVKEISGAAAVAIEMRRLLEAEQRLLDALVKMMARAIDIKSPHTGAHCSRVPVLAEMLLDRVAQAREGPFADITPSPQDRYSFHLAAWLHDCGKLTTPDAVMEKGTRLETRYDRIHEIRTRFEVLWRDAEIDYWRALAKGDDDDRLRDVLNARHSELQAAFTEVANANLGSVVMDEASAARLEEIAEWRWWRHFDDRLGVSGEEAERMAREPRRALPAEESLLADRPRDLIEWPPGRRPAVQADDVGNRWHFDMPRPAHAGHQGELYNLLVKRGTLNDIERFRIQEHIVQTIIMLESLPWPAQLRRVPVIAGSHHERMDGEGYPRRLRLEAASVEERVLAVADVFEALTAADRPYKAGLSLSTSLQILAEMVRDGHLDGELFALMLDSGLWRDYARQYMSAAQVDSVDIDALYRLAGLRE</sequence>
<keyword evidence="5" id="KW-1185">Reference proteome</keyword>
<dbReference type="SUPFAM" id="SSF55781">
    <property type="entry name" value="GAF domain-like"/>
    <property type="match status" value="1"/>
</dbReference>